<evidence type="ECO:0000256" key="1">
    <source>
        <dbReference type="ARBA" id="ARBA00001964"/>
    </source>
</evidence>
<dbReference type="InterPro" id="IPR033248">
    <property type="entry name" value="Transketolase_C"/>
</dbReference>
<dbReference type="EMBL" id="LNJC01000021">
    <property type="protein sequence ID" value="KYC50020.1"/>
    <property type="molecule type" value="Genomic_DNA"/>
</dbReference>
<dbReference type="SMART" id="SM00861">
    <property type="entry name" value="Transket_pyr"/>
    <property type="match status" value="1"/>
</dbReference>
<proteinExistence type="inferred from homology"/>
<protein>
    <submittedName>
        <fullName evidence="6">Transketolase</fullName>
    </submittedName>
</protein>
<dbReference type="EMBL" id="LNGE01000044">
    <property type="protein sequence ID" value="KYC44748.1"/>
    <property type="molecule type" value="Genomic_DNA"/>
</dbReference>
<dbReference type="Proteomes" id="UP000092401">
    <property type="component" value="Unassembled WGS sequence"/>
</dbReference>
<feature type="domain" description="Transketolase-like pyrimidine-binding" evidence="4">
    <location>
        <begin position="5"/>
        <end position="171"/>
    </location>
</feature>
<dbReference type="Pfam" id="PF02780">
    <property type="entry name" value="Transketolase_C"/>
    <property type="match status" value="1"/>
</dbReference>
<dbReference type="AlphaFoldDB" id="A0A150IQZ2"/>
<dbReference type="CDD" id="cd07033">
    <property type="entry name" value="TPP_PYR_DXS_TK_like"/>
    <property type="match status" value="1"/>
</dbReference>
<evidence type="ECO:0000256" key="2">
    <source>
        <dbReference type="ARBA" id="ARBA00007131"/>
    </source>
</evidence>
<accession>A0A150IQZ2</accession>
<comment type="cofactor">
    <cofactor evidence="1">
        <name>thiamine diphosphate</name>
        <dbReference type="ChEBI" id="CHEBI:58937"/>
    </cofactor>
</comment>
<accession>A0A150IIP8</accession>
<name>A0A150IQZ2_9EURY</name>
<comment type="similarity">
    <text evidence="2">Belongs to the transketolase family.</text>
</comment>
<dbReference type="Proteomes" id="UP000092403">
    <property type="component" value="Unassembled WGS sequence"/>
</dbReference>
<evidence type="ECO:0000313" key="7">
    <source>
        <dbReference type="EMBL" id="KYC50020.1"/>
    </source>
</evidence>
<dbReference type="PANTHER" id="PTHR43825">
    <property type="entry name" value="PYRUVATE DEHYDROGENASE E1 COMPONENT"/>
    <property type="match status" value="1"/>
</dbReference>
<dbReference type="InterPro" id="IPR051157">
    <property type="entry name" value="PDH/Transketolase"/>
</dbReference>
<dbReference type="SUPFAM" id="SSF52518">
    <property type="entry name" value="Thiamin diphosphate-binding fold (THDP-binding)"/>
    <property type="match status" value="1"/>
</dbReference>
<dbReference type="Gene3D" id="3.40.50.920">
    <property type="match status" value="1"/>
</dbReference>
<dbReference type="FunFam" id="3.40.50.970:FF:000129">
    <property type="entry name" value="Transketolase"/>
    <property type="match status" value="1"/>
</dbReference>
<dbReference type="InterPro" id="IPR005475">
    <property type="entry name" value="Transketolase-like_Pyr-bd"/>
</dbReference>
<comment type="caution">
    <text evidence="6">The sequence shown here is derived from an EMBL/GenBank/DDBJ whole genome shotgun (WGS) entry which is preliminary data.</text>
</comment>
<sequence>MSGFGVPRDAYGEVLSELGETRKDLVVLDADLSSSTKTSSFGKKFPDRFFNIGIAEQNMIGIAAGLATTGKTVFASSFAMFAVGRVYDQIRQSVAYPKMNVKIVATHAGITVGEDGVSHQMIEDISLMCALPNMKVMVPSDTFETKKTIREISKEKGPTYVRLGRSKVPNVFENEDEIKLGKATTLMEGDDVTIMASGVMVSKSLEASQKLKSEGISAGVVNLSTLKPIDRQGIINSAKKTGCVVTAEEHNVYIGMGALVSSILSEEYPVPVLRCGIKDTFAQSGDYELLMQLYNLTSEEIYKLSKNVITMKR</sequence>
<dbReference type="EMBL" id="LNGF01000023">
    <property type="protein sequence ID" value="KYC47461.1"/>
    <property type="molecule type" value="Genomic_DNA"/>
</dbReference>
<evidence type="ECO:0000313" key="5">
    <source>
        <dbReference type="EMBL" id="KYC44748.1"/>
    </source>
</evidence>
<evidence type="ECO:0000256" key="3">
    <source>
        <dbReference type="ARBA" id="ARBA00023052"/>
    </source>
</evidence>
<dbReference type="InterPro" id="IPR029061">
    <property type="entry name" value="THDP-binding"/>
</dbReference>
<organism evidence="6 8">
    <name type="scientific">Candidatus Methanofastidiosum methylothiophilum</name>
    <dbReference type="NCBI Taxonomy" id="1705564"/>
    <lineage>
        <taxon>Archaea</taxon>
        <taxon>Methanobacteriati</taxon>
        <taxon>Methanobacteriota</taxon>
        <taxon>Stenosarchaea group</taxon>
        <taxon>Candidatus Methanofastidiosia</taxon>
        <taxon>Candidatus Methanofastidiosales</taxon>
        <taxon>Candidatus Methanofastidiosaceae</taxon>
        <taxon>Candidatus Methanofastidiosum</taxon>
    </lineage>
</organism>
<dbReference type="PANTHER" id="PTHR43825:SF1">
    <property type="entry name" value="TRANSKETOLASE-LIKE PYRIMIDINE-BINDING DOMAIN-CONTAINING PROTEIN"/>
    <property type="match status" value="1"/>
</dbReference>
<gene>
    <name evidence="5" type="ORF">APG10_01465</name>
    <name evidence="6" type="ORF">APG11_01152</name>
    <name evidence="7" type="ORF">APG12_01108</name>
</gene>
<dbReference type="GO" id="GO:0044272">
    <property type="term" value="P:sulfur compound biosynthetic process"/>
    <property type="evidence" value="ECO:0007669"/>
    <property type="project" value="UniProtKB-ARBA"/>
</dbReference>
<evidence type="ECO:0000313" key="9">
    <source>
        <dbReference type="Proteomes" id="UP000092401"/>
    </source>
</evidence>
<dbReference type="SUPFAM" id="SSF52922">
    <property type="entry name" value="TK C-terminal domain-like"/>
    <property type="match status" value="1"/>
</dbReference>
<dbReference type="Pfam" id="PF02779">
    <property type="entry name" value="Transket_pyr"/>
    <property type="match status" value="1"/>
</dbReference>
<evidence type="ECO:0000313" key="8">
    <source>
        <dbReference type="Proteomes" id="UP000091929"/>
    </source>
</evidence>
<dbReference type="InterPro" id="IPR009014">
    <property type="entry name" value="Transketo_C/PFOR_II"/>
</dbReference>
<dbReference type="Gene3D" id="3.40.50.970">
    <property type="match status" value="1"/>
</dbReference>
<evidence type="ECO:0000259" key="4">
    <source>
        <dbReference type="SMART" id="SM00861"/>
    </source>
</evidence>
<keyword evidence="3" id="KW-0786">Thiamine pyrophosphate</keyword>
<accession>A0A150IYC9</accession>
<dbReference type="GO" id="GO:0006082">
    <property type="term" value="P:organic acid metabolic process"/>
    <property type="evidence" value="ECO:0007669"/>
    <property type="project" value="UniProtKB-ARBA"/>
</dbReference>
<dbReference type="PATRIC" id="fig|1706436.3.peg.1487"/>
<dbReference type="PATRIC" id="fig|1706437.3.peg.1163"/>
<dbReference type="PATRIC" id="fig|1706438.3.peg.1117"/>
<evidence type="ECO:0000313" key="6">
    <source>
        <dbReference type="EMBL" id="KYC47461.1"/>
    </source>
</evidence>
<reference evidence="8 9" key="1">
    <citation type="journal article" date="2016" name="ISME J.">
        <title>Chasing the elusive Euryarchaeota class WSA2: genomes reveal a uniquely fastidious methyl-reducing methanogen.</title>
        <authorList>
            <person name="Nobu M.K."/>
            <person name="Narihiro T."/>
            <person name="Kuroda K."/>
            <person name="Mei R."/>
            <person name="Liu W.T."/>
        </authorList>
    </citation>
    <scope>NUCLEOTIDE SEQUENCE [LARGE SCALE GENOMIC DNA]</scope>
    <source>
        <strain evidence="5">B03fssc0709_Meth_Bin005</strain>
        <strain evidence="6">B15fssc0709_Meth_Bin003</strain>
        <strain evidence="7">BMIXfssc0709_Meth_Bin006</strain>
    </source>
</reference>
<dbReference type="Proteomes" id="UP000091929">
    <property type="component" value="Unassembled WGS sequence"/>
</dbReference>